<dbReference type="PANTHER" id="PTHR12911">
    <property type="entry name" value="SAD1/UNC-84-LIKE PROTEIN-RELATED"/>
    <property type="match status" value="1"/>
</dbReference>
<accession>T1ED22</accession>
<dbReference type="RefSeq" id="XP_009021135.1">
    <property type="nucleotide sequence ID" value="XM_009022887.1"/>
</dbReference>
<dbReference type="GeneID" id="20194474"/>
<dbReference type="PROSITE" id="PS51469">
    <property type="entry name" value="SUN"/>
    <property type="match status" value="1"/>
</dbReference>
<comment type="subcellular location">
    <subcellularLocation>
        <location evidence="1">Membrane</location>
    </subcellularLocation>
</comment>
<dbReference type="AlphaFoldDB" id="T1ED22"/>
<dbReference type="EMBL" id="KB096864">
    <property type="protein sequence ID" value="ESO00964.1"/>
    <property type="molecule type" value="Genomic_DNA"/>
</dbReference>
<keyword evidence="3" id="KW-1133">Transmembrane helix</keyword>
<reference evidence="7 9" key="2">
    <citation type="journal article" date="2013" name="Nature">
        <title>Insights into bilaterian evolution from three spiralian genomes.</title>
        <authorList>
            <person name="Simakov O."/>
            <person name="Marletaz F."/>
            <person name="Cho S.J."/>
            <person name="Edsinger-Gonzales E."/>
            <person name="Havlak P."/>
            <person name="Hellsten U."/>
            <person name="Kuo D.H."/>
            <person name="Larsson T."/>
            <person name="Lv J."/>
            <person name="Arendt D."/>
            <person name="Savage R."/>
            <person name="Osoegawa K."/>
            <person name="de Jong P."/>
            <person name="Grimwood J."/>
            <person name="Chapman J.A."/>
            <person name="Shapiro H."/>
            <person name="Aerts A."/>
            <person name="Otillar R.P."/>
            <person name="Terry A.Y."/>
            <person name="Boore J.L."/>
            <person name="Grigoriev I.V."/>
            <person name="Lindberg D.R."/>
            <person name="Seaver E.C."/>
            <person name="Weisblat D.A."/>
            <person name="Putnam N.H."/>
            <person name="Rokhsar D.S."/>
        </authorList>
    </citation>
    <scope>NUCLEOTIDE SEQUENCE</scope>
</reference>
<reference evidence="9" key="1">
    <citation type="submission" date="2012-12" db="EMBL/GenBank/DDBJ databases">
        <authorList>
            <person name="Hellsten U."/>
            <person name="Grimwood J."/>
            <person name="Chapman J.A."/>
            <person name="Shapiro H."/>
            <person name="Aerts A."/>
            <person name="Otillar R.P."/>
            <person name="Terry A.Y."/>
            <person name="Boore J.L."/>
            <person name="Simakov O."/>
            <person name="Marletaz F."/>
            <person name="Cho S.-J."/>
            <person name="Edsinger-Gonzales E."/>
            <person name="Havlak P."/>
            <person name="Kuo D.-H."/>
            <person name="Larsson T."/>
            <person name="Lv J."/>
            <person name="Arendt D."/>
            <person name="Savage R."/>
            <person name="Osoegawa K."/>
            <person name="de Jong P."/>
            <person name="Lindberg D.R."/>
            <person name="Seaver E.C."/>
            <person name="Weisblat D.A."/>
            <person name="Putnam N.H."/>
            <person name="Grigoriev I.V."/>
            <person name="Rokhsar D.S."/>
        </authorList>
    </citation>
    <scope>NUCLEOTIDE SEQUENCE</scope>
</reference>
<sequence>MNESISRYDADKTGMADYALESAGGSIIGTRCSKTYKKGMSQVSVFGIPLWYATNSPRTVIQPGNLPGQCWPFSGSVGYLVVQLATRIHVTTVSIEHVSKIITTFGGIESAPKEFAVVGLSDSQDVEGTILGNFTYNKDGLPLQYFDIPVEHHSSSYLFVELRVYSNHGNDNYTCLYRFRVHGKPDLKS</sequence>
<keyword evidence="4" id="KW-0175">Coiled coil</keyword>
<keyword evidence="5" id="KW-0472">Membrane</keyword>
<dbReference type="Proteomes" id="UP000015101">
    <property type="component" value="Unassembled WGS sequence"/>
</dbReference>
<dbReference type="Gene3D" id="2.60.120.260">
    <property type="entry name" value="Galactose-binding domain-like"/>
    <property type="match status" value="1"/>
</dbReference>
<keyword evidence="9" id="KW-1185">Reference proteome</keyword>
<evidence type="ECO:0000313" key="8">
    <source>
        <dbReference type="EnsemblMetazoa" id="HelroP100939"/>
    </source>
</evidence>
<dbReference type="OrthoDB" id="342281at2759"/>
<dbReference type="InterPro" id="IPR012919">
    <property type="entry name" value="SUN_dom"/>
</dbReference>
<protein>
    <recommendedName>
        <fullName evidence="6">SUN domain-containing protein</fullName>
    </recommendedName>
</protein>
<dbReference type="KEGG" id="hro:HELRODRAFT_100939"/>
<dbReference type="GO" id="GO:0005635">
    <property type="term" value="C:nuclear envelope"/>
    <property type="evidence" value="ECO:0007669"/>
    <property type="project" value="UniProtKB-ARBA"/>
</dbReference>
<evidence type="ECO:0000313" key="7">
    <source>
        <dbReference type="EMBL" id="ESO00964.1"/>
    </source>
</evidence>
<dbReference type="PANTHER" id="PTHR12911:SF8">
    <property type="entry name" value="KLAROID PROTEIN-RELATED"/>
    <property type="match status" value="1"/>
</dbReference>
<dbReference type="InParanoid" id="T1ED22"/>
<dbReference type="OMA" id="DEDQVQM"/>
<dbReference type="CTD" id="20194474"/>
<dbReference type="FunFam" id="2.60.120.260:FF:000009">
    <property type="entry name" value="SUN domain-containing protein 1 isoform X1"/>
    <property type="match status" value="1"/>
</dbReference>
<feature type="domain" description="SUN" evidence="6">
    <location>
        <begin position="24"/>
        <end position="186"/>
    </location>
</feature>
<reference evidence="8" key="3">
    <citation type="submission" date="2015-06" db="UniProtKB">
        <authorList>
            <consortium name="EnsemblMetazoa"/>
        </authorList>
    </citation>
    <scope>IDENTIFICATION</scope>
</reference>
<gene>
    <name evidence="8" type="primary">20194474</name>
    <name evidence="7" type="ORF">HELRODRAFT_100939</name>
</gene>
<evidence type="ECO:0000256" key="3">
    <source>
        <dbReference type="ARBA" id="ARBA00022989"/>
    </source>
</evidence>
<evidence type="ECO:0000256" key="2">
    <source>
        <dbReference type="ARBA" id="ARBA00022692"/>
    </source>
</evidence>
<dbReference type="InterPro" id="IPR045119">
    <property type="entry name" value="SUN1-5"/>
</dbReference>
<dbReference type="eggNOG" id="KOG2687">
    <property type="taxonomic scope" value="Eukaryota"/>
</dbReference>
<dbReference type="STRING" id="6412.T1ED22"/>
<evidence type="ECO:0000259" key="6">
    <source>
        <dbReference type="PROSITE" id="PS51469"/>
    </source>
</evidence>
<dbReference type="HOGENOM" id="CLU_043737_5_0_1"/>
<dbReference type="Pfam" id="PF07738">
    <property type="entry name" value="Sad1_UNC"/>
    <property type="match status" value="1"/>
</dbReference>
<proteinExistence type="predicted"/>
<keyword evidence="2" id="KW-0812">Transmembrane</keyword>
<evidence type="ECO:0000256" key="1">
    <source>
        <dbReference type="ARBA" id="ARBA00004370"/>
    </source>
</evidence>
<organism evidence="8 9">
    <name type="scientific">Helobdella robusta</name>
    <name type="common">Californian leech</name>
    <dbReference type="NCBI Taxonomy" id="6412"/>
    <lineage>
        <taxon>Eukaryota</taxon>
        <taxon>Metazoa</taxon>
        <taxon>Spiralia</taxon>
        <taxon>Lophotrochozoa</taxon>
        <taxon>Annelida</taxon>
        <taxon>Clitellata</taxon>
        <taxon>Hirudinea</taxon>
        <taxon>Rhynchobdellida</taxon>
        <taxon>Glossiphoniidae</taxon>
        <taxon>Helobdella</taxon>
    </lineage>
</organism>
<dbReference type="EnsemblMetazoa" id="HelroT100939">
    <property type="protein sequence ID" value="HelroP100939"/>
    <property type="gene ID" value="HelroG100939"/>
</dbReference>
<evidence type="ECO:0000256" key="4">
    <source>
        <dbReference type="ARBA" id="ARBA00023054"/>
    </source>
</evidence>
<name>T1ED22_HELRO</name>
<dbReference type="GO" id="GO:0016020">
    <property type="term" value="C:membrane"/>
    <property type="evidence" value="ECO:0007669"/>
    <property type="project" value="UniProtKB-SubCell"/>
</dbReference>
<evidence type="ECO:0000313" key="9">
    <source>
        <dbReference type="Proteomes" id="UP000015101"/>
    </source>
</evidence>
<evidence type="ECO:0000256" key="5">
    <source>
        <dbReference type="ARBA" id="ARBA00023136"/>
    </source>
</evidence>
<dbReference type="EMBL" id="AMQM01005289">
    <property type="status" value="NOT_ANNOTATED_CDS"/>
    <property type="molecule type" value="Genomic_DNA"/>
</dbReference>